<evidence type="ECO:0000313" key="5">
    <source>
        <dbReference type="EMBL" id="MDT7833238.1"/>
    </source>
</evidence>
<dbReference type="CDD" id="cd00165">
    <property type="entry name" value="S4"/>
    <property type="match status" value="1"/>
</dbReference>
<dbReference type="InterPro" id="IPR020103">
    <property type="entry name" value="PsdUridine_synth_cat_dom_sf"/>
</dbReference>
<dbReference type="RefSeq" id="WP_349242492.1">
    <property type="nucleotide sequence ID" value="NZ_JAVTTO010000005.1"/>
</dbReference>
<dbReference type="PANTHER" id="PTHR21600:SF87">
    <property type="entry name" value="RNA PSEUDOURIDYLATE SYNTHASE DOMAIN-CONTAINING PROTEIN 1"/>
    <property type="match status" value="1"/>
</dbReference>
<dbReference type="InterPro" id="IPR006224">
    <property type="entry name" value="PsdUridine_synth_RluA-like_CS"/>
</dbReference>
<dbReference type="InterPro" id="IPR036986">
    <property type="entry name" value="S4_RNA-bd_sf"/>
</dbReference>
<protein>
    <submittedName>
        <fullName evidence="5">RluA family pseudouridine synthase</fullName>
        <ecNumber evidence="5">5.4.99.-</ecNumber>
    </submittedName>
</protein>
<gene>
    <name evidence="5" type="ORF">RQM59_12645</name>
</gene>
<dbReference type="Gene3D" id="3.30.2350.10">
    <property type="entry name" value="Pseudouridine synthase"/>
    <property type="match status" value="1"/>
</dbReference>
<dbReference type="PANTHER" id="PTHR21600">
    <property type="entry name" value="MITOCHONDRIAL RNA PSEUDOURIDINE SYNTHASE"/>
    <property type="match status" value="1"/>
</dbReference>
<comment type="similarity">
    <text evidence="1">Belongs to the pseudouridine synthase RluA family.</text>
</comment>
<dbReference type="InterPro" id="IPR050188">
    <property type="entry name" value="RluA_PseudoU_synthase"/>
</dbReference>
<feature type="domain" description="Pseudouridine synthase RsuA/RluA-like" evidence="4">
    <location>
        <begin position="90"/>
        <end position="228"/>
    </location>
</feature>
<evidence type="ECO:0000256" key="1">
    <source>
        <dbReference type="ARBA" id="ARBA00010876"/>
    </source>
</evidence>
<comment type="caution">
    <text evidence="5">The sequence shown here is derived from an EMBL/GenBank/DDBJ whole genome shotgun (WGS) entry which is preliminary data.</text>
</comment>
<evidence type="ECO:0000256" key="2">
    <source>
        <dbReference type="ARBA" id="ARBA00023235"/>
    </source>
</evidence>
<reference evidence="5 6" key="1">
    <citation type="submission" date="2023-09" db="EMBL/GenBank/DDBJ databases">
        <title>Novel taxa isolated from Blanes Bay.</title>
        <authorList>
            <person name="Rey-Velasco X."/>
            <person name="Lucena T."/>
        </authorList>
    </citation>
    <scope>NUCLEOTIDE SEQUENCE [LARGE SCALE GENOMIC DNA]</scope>
    <source>
        <strain evidence="5 6">S356</strain>
    </source>
</reference>
<evidence type="ECO:0000259" key="4">
    <source>
        <dbReference type="Pfam" id="PF00849"/>
    </source>
</evidence>
<dbReference type="Gene3D" id="3.10.290.10">
    <property type="entry name" value="RNA-binding S4 domain"/>
    <property type="match status" value="1"/>
</dbReference>
<dbReference type="SUPFAM" id="SSF55120">
    <property type="entry name" value="Pseudouridine synthase"/>
    <property type="match status" value="1"/>
</dbReference>
<dbReference type="EC" id="5.4.99.-" evidence="5"/>
<dbReference type="Proteomes" id="UP001257277">
    <property type="component" value="Unassembled WGS sequence"/>
</dbReference>
<name>A0ABU3LHZ1_9FLAO</name>
<dbReference type="Pfam" id="PF00849">
    <property type="entry name" value="PseudoU_synth_2"/>
    <property type="match status" value="1"/>
</dbReference>
<sequence length="289" mass="32383">MQTKETHIVPPQEKAIRIQEYAVNIFTTIPTRSALKKAIKKGLILVNDQTSSTSILLNGGEKIELLEQDTATPKKQFTLSLSVAFEDDYLAIIEKPAGILVSGNTFKSIDNALVQNLAKSNLTDMVRPRPVHRLDYPTTGLLLIGKTSASILALNSLFEQRKVHKTYHAITIGSMTQIGRIQSLTDGKEAVSHFKVLQSVTSNRFEELNLVELSPETGRKHQLRKHMSELNNPILGDTAYGKEGLILKRKGLYLHASKLEFTHPFTEEYVVVESKLPKKFIKIFPDFAF</sequence>
<dbReference type="CDD" id="cd02869">
    <property type="entry name" value="PseudoU_synth_RluA_like"/>
    <property type="match status" value="1"/>
</dbReference>
<dbReference type="EMBL" id="JAVTTO010000005">
    <property type="protein sequence ID" value="MDT7833238.1"/>
    <property type="molecule type" value="Genomic_DNA"/>
</dbReference>
<proteinExistence type="inferred from homology"/>
<dbReference type="GO" id="GO:0016853">
    <property type="term" value="F:isomerase activity"/>
    <property type="evidence" value="ECO:0007669"/>
    <property type="project" value="UniProtKB-KW"/>
</dbReference>
<keyword evidence="6" id="KW-1185">Reference proteome</keyword>
<dbReference type="PROSITE" id="PS01129">
    <property type="entry name" value="PSI_RLU"/>
    <property type="match status" value="1"/>
</dbReference>
<organism evidence="5 6">
    <name type="scientific">Asprobacillus argus</name>
    <dbReference type="NCBI Taxonomy" id="3076534"/>
    <lineage>
        <taxon>Bacteria</taxon>
        <taxon>Pseudomonadati</taxon>
        <taxon>Bacteroidota</taxon>
        <taxon>Flavobacteriia</taxon>
        <taxon>Flavobacteriales</taxon>
        <taxon>Flavobacteriaceae</taxon>
        <taxon>Asprobacillus</taxon>
    </lineage>
</organism>
<evidence type="ECO:0000256" key="3">
    <source>
        <dbReference type="PROSITE-ProRule" id="PRU00182"/>
    </source>
</evidence>
<keyword evidence="3" id="KW-0694">RNA-binding</keyword>
<dbReference type="PROSITE" id="PS50889">
    <property type="entry name" value="S4"/>
    <property type="match status" value="1"/>
</dbReference>
<evidence type="ECO:0000313" key="6">
    <source>
        <dbReference type="Proteomes" id="UP001257277"/>
    </source>
</evidence>
<accession>A0ABU3LHZ1</accession>
<keyword evidence="2 5" id="KW-0413">Isomerase</keyword>
<dbReference type="SUPFAM" id="SSF55174">
    <property type="entry name" value="Alpha-L RNA-binding motif"/>
    <property type="match status" value="1"/>
</dbReference>
<dbReference type="InterPro" id="IPR006145">
    <property type="entry name" value="PsdUridine_synth_RsuA/RluA"/>
</dbReference>